<reference evidence="1 2" key="1">
    <citation type="submission" date="2023-10" db="EMBL/GenBank/DDBJ databases">
        <title>Bacteria for the degradation of biodegradable plastic PBAT(Polybutylene adipate terephthalate).</title>
        <authorList>
            <person name="Weon H.-Y."/>
            <person name="Yeon J."/>
        </authorList>
    </citation>
    <scope>NUCLEOTIDE SEQUENCE [LARGE SCALE GENOMIC DNA]</scope>
    <source>
        <strain evidence="1 2">SBD 7-3</strain>
    </source>
</reference>
<evidence type="ECO:0000313" key="1">
    <source>
        <dbReference type="EMBL" id="WOB06950.1"/>
    </source>
</evidence>
<dbReference type="EMBL" id="CP136336">
    <property type="protein sequence ID" value="WOB06950.1"/>
    <property type="molecule type" value="Genomic_DNA"/>
</dbReference>
<name>A0ABZ0CPR8_9BURK</name>
<accession>A0ABZ0CPR8</accession>
<gene>
    <name evidence="1" type="ORF">RXV79_18730</name>
</gene>
<organism evidence="1 2">
    <name type="scientific">Piscinibacter gummiphilus</name>
    <dbReference type="NCBI Taxonomy" id="946333"/>
    <lineage>
        <taxon>Bacteria</taxon>
        <taxon>Pseudomonadati</taxon>
        <taxon>Pseudomonadota</taxon>
        <taxon>Betaproteobacteria</taxon>
        <taxon>Burkholderiales</taxon>
        <taxon>Sphaerotilaceae</taxon>
        <taxon>Piscinibacter</taxon>
    </lineage>
</organism>
<dbReference type="RefSeq" id="WP_316699604.1">
    <property type="nucleotide sequence ID" value="NZ_CP136336.1"/>
</dbReference>
<evidence type="ECO:0000313" key="2">
    <source>
        <dbReference type="Proteomes" id="UP001303946"/>
    </source>
</evidence>
<proteinExistence type="predicted"/>
<keyword evidence="2" id="KW-1185">Reference proteome</keyword>
<dbReference type="Proteomes" id="UP001303946">
    <property type="component" value="Chromosome"/>
</dbReference>
<protein>
    <submittedName>
        <fullName evidence="1">Uncharacterized protein</fullName>
    </submittedName>
</protein>
<sequence>MPSYTNTLEIDHKPKAIPYRGDGILREDGDANYGFRYVKGDDEALRSIPEVQRDPALLNLIRGINGSETGLFSVGCVSADVEDERGFRRSGYVEFSINSISGIANAANYFPIYFHFDRLLHESKFSVAVAYAWELQPCTFTEADGASGFSCSVIVNTHYFASREQASLAWKQALEPLEHLLSSVPPETTDFLYPQ</sequence>